<dbReference type="PROSITE" id="PS51257">
    <property type="entry name" value="PROKAR_LIPOPROTEIN"/>
    <property type="match status" value="1"/>
</dbReference>
<gene>
    <name evidence="1" type="ORF">GCM10009430_39530</name>
</gene>
<evidence type="ECO:0008006" key="3">
    <source>
        <dbReference type="Google" id="ProtNLM"/>
    </source>
</evidence>
<keyword evidence="2" id="KW-1185">Reference proteome</keyword>
<sequence length="410" mass="47096">MKKRYNIAEFFKANRLVYILFVFLGLYGCTEPFIADDLFTEDLLVVNATISDQVRKQEVILSRTIGFEADTPVFETGATILIKEDSLTEYTFEEIEPGVYKSIQDFGVNEGKEYELSITTQNGMIYKSEKVIAPGPTSIENVYAKRTINDEGVEGIGIFLNSFDPLGNSMYYRYDFEETYQIITPLWIATDLIATVQGNEVIFDTASRPEEEQVCYKTQRSNRISLVNTSGLIEDRIEDQMVNFIPADDIRVENRYSILVKQYVQTLSSHSFYNTLNEFSSSENIFSQIQPGFITGNIKSVNNPDEKVVGFFDVSSLAEERIFFNRKDFLEGLPKFEYDCEEFIPERGRLESVNEFRIRIATLIRNNRLRVLRFTPIINPDGEPNIVFVPRLCGDCTILGKPEPPDFWIE</sequence>
<organism evidence="1 2">
    <name type="scientific">Aquimarina litoralis</name>
    <dbReference type="NCBI Taxonomy" id="584605"/>
    <lineage>
        <taxon>Bacteria</taxon>
        <taxon>Pseudomonadati</taxon>
        <taxon>Bacteroidota</taxon>
        <taxon>Flavobacteriia</taxon>
        <taxon>Flavobacteriales</taxon>
        <taxon>Flavobacteriaceae</taxon>
        <taxon>Aquimarina</taxon>
    </lineage>
</organism>
<protein>
    <recommendedName>
        <fullName evidence="3">DUF4249 domain-containing protein</fullName>
    </recommendedName>
</protein>
<reference evidence="2" key="1">
    <citation type="journal article" date="2019" name="Int. J. Syst. Evol. Microbiol.">
        <title>The Global Catalogue of Microorganisms (GCM) 10K type strain sequencing project: providing services to taxonomists for standard genome sequencing and annotation.</title>
        <authorList>
            <consortium name="The Broad Institute Genomics Platform"/>
            <consortium name="The Broad Institute Genome Sequencing Center for Infectious Disease"/>
            <person name="Wu L."/>
            <person name="Ma J."/>
        </authorList>
    </citation>
    <scope>NUCLEOTIDE SEQUENCE [LARGE SCALE GENOMIC DNA]</scope>
    <source>
        <strain evidence="2">JCM 15974</strain>
    </source>
</reference>
<proteinExistence type="predicted"/>
<evidence type="ECO:0000313" key="2">
    <source>
        <dbReference type="Proteomes" id="UP001501758"/>
    </source>
</evidence>
<dbReference type="InterPro" id="IPR025345">
    <property type="entry name" value="DUF4249"/>
</dbReference>
<name>A0ABP3UDP4_9FLAO</name>
<dbReference type="Pfam" id="PF14054">
    <property type="entry name" value="DUF4249"/>
    <property type="match status" value="1"/>
</dbReference>
<comment type="caution">
    <text evidence="1">The sequence shown here is derived from an EMBL/GenBank/DDBJ whole genome shotgun (WGS) entry which is preliminary data.</text>
</comment>
<evidence type="ECO:0000313" key="1">
    <source>
        <dbReference type="EMBL" id="GAA0729394.1"/>
    </source>
</evidence>
<dbReference type="EMBL" id="BAAAGE010000004">
    <property type="protein sequence ID" value="GAA0729394.1"/>
    <property type="molecule type" value="Genomic_DNA"/>
</dbReference>
<accession>A0ABP3UDP4</accession>
<dbReference type="RefSeq" id="WP_343913982.1">
    <property type="nucleotide sequence ID" value="NZ_BAAAGE010000004.1"/>
</dbReference>
<dbReference type="Proteomes" id="UP001501758">
    <property type="component" value="Unassembled WGS sequence"/>
</dbReference>